<dbReference type="eggNOG" id="ENOG502RZFD">
    <property type="taxonomic scope" value="Eukaryota"/>
</dbReference>
<reference evidence="2 3" key="1">
    <citation type="journal article" date="2011" name="Cell">
        <title>Insight into structure and assembly of the nuclear pore complex by utilizing the genome of a eukaryotic thermophile.</title>
        <authorList>
            <person name="Amlacher S."/>
            <person name="Sarges P."/>
            <person name="Flemming D."/>
            <person name="van Noort V."/>
            <person name="Kunze R."/>
            <person name="Devos D.P."/>
            <person name="Arumugam M."/>
            <person name="Bork P."/>
            <person name="Hurt E."/>
        </authorList>
    </citation>
    <scope>NUCLEOTIDE SEQUENCE [LARGE SCALE GENOMIC DNA]</scope>
    <source>
        <strain evidence="3">DSM 1495 / CBS 144.50 / IMI 039719</strain>
    </source>
</reference>
<evidence type="ECO:0000313" key="2">
    <source>
        <dbReference type="EMBL" id="EGS19575.1"/>
    </source>
</evidence>
<dbReference type="STRING" id="759272.G0SA03"/>
<feature type="compositionally biased region" description="Low complexity" evidence="1">
    <location>
        <begin position="669"/>
        <end position="688"/>
    </location>
</feature>
<dbReference type="GeneID" id="18258091"/>
<dbReference type="HOGENOM" id="CLU_021587_2_0_1"/>
<feature type="compositionally biased region" description="Polar residues" evidence="1">
    <location>
        <begin position="514"/>
        <end position="525"/>
    </location>
</feature>
<evidence type="ECO:0000313" key="3">
    <source>
        <dbReference type="Proteomes" id="UP000008066"/>
    </source>
</evidence>
<sequence>MFLHAGASLHGHEYSQRASSAAASAAPNLRPPPLLRSAFAPPKQRNLTADDAAVTPVRQRPASDCIPRDSSPMVRFRDPHDETQSALATHDESVSESELSEATFSIDGSTVVSKTRRHRNRRVLHKSTTYGLGYPTPRILGKTKVVQKVFLPRLLLQLQKVGSDGRTVPVLEVFPASRIAGPVVSPRLVKKCPNIFRVKRHLGYDDIVLVRRDDDDHASSDAAENESDENLEGKNLLAVYSPLKHSDEAEIVLHDGSVWLAKPLPNGCYDFMHTDAEGKTTTARWARRHNLSSTPTSGDSLGQAGAPQVRYTFSVLNPNTRRHPVMATLTPFSLEVQDTYTSVSPSHYRTPPITRTGRSASVTSVPPPTSPSTDLSVSPSPSSPDQRIIYAVDNATKFLIAATALWVALSENWSQNYGNSPAIVPGLGQGSSLTSSSAAALPLVNGSASSTTRSRRNTWTRGSTLDSVRQSDPGTTDPPSASSSVKFGSLKRFSLPAYQPAARCNSLRACISQPSTPLGSRTSTPVPGASPSVAANEGTPIVTPTIRAVPPLYAPKRATITGATFTPLREPSASDAAGGVVDDNSDDSGIGIAAIAPGTTTSMVADSAPRSEPAPPPALAPSATPTQITSTQKQQQQQQQQPLQLEGQQQGKTRRKRFSFPLSLTLHRASGSRSASAAATPTTPSSPAVVIVPGKKSVELNTAAMAFDVPSPMGMPNGLNGSGLAKKPSMRARISRWFQKLGPGSSSNAHTQ</sequence>
<feature type="compositionally biased region" description="Polar residues" evidence="1">
    <location>
        <begin position="465"/>
        <end position="485"/>
    </location>
</feature>
<name>G0SA03_CHATD</name>
<feature type="compositionally biased region" description="Low complexity" evidence="1">
    <location>
        <begin position="632"/>
        <end position="651"/>
    </location>
</feature>
<feature type="compositionally biased region" description="Low complexity" evidence="1">
    <location>
        <begin position="371"/>
        <end position="384"/>
    </location>
</feature>
<feature type="region of interest" description="Disordered" evidence="1">
    <location>
        <begin position="342"/>
        <end position="384"/>
    </location>
</feature>
<feature type="compositionally biased region" description="Low complexity" evidence="1">
    <location>
        <begin position="18"/>
        <end position="28"/>
    </location>
</feature>
<keyword evidence="3" id="KW-1185">Reference proteome</keyword>
<feature type="region of interest" description="Disordered" evidence="1">
    <location>
        <begin position="708"/>
        <end position="728"/>
    </location>
</feature>
<dbReference type="Proteomes" id="UP000008066">
    <property type="component" value="Unassembled WGS sequence"/>
</dbReference>
<feature type="compositionally biased region" description="Basic and acidic residues" evidence="1">
    <location>
        <begin position="75"/>
        <end position="93"/>
    </location>
</feature>
<gene>
    <name evidence="2" type="ORF">CTHT_0040530</name>
</gene>
<protein>
    <submittedName>
        <fullName evidence="2">Uncharacterized protein</fullName>
    </submittedName>
</protein>
<dbReference type="AlphaFoldDB" id="G0SA03"/>
<dbReference type="RefSeq" id="XP_006694460.1">
    <property type="nucleotide sequence ID" value="XM_006694397.1"/>
</dbReference>
<dbReference type="OrthoDB" id="5404323at2759"/>
<proteinExistence type="predicted"/>
<organism evidence="3">
    <name type="scientific">Chaetomium thermophilum (strain DSM 1495 / CBS 144.50 / IMI 039719)</name>
    <name type="common">Thermochaetoides thermophila</name>
    <dbReference type="NCBI Taxonomy" id="759272"/>
    <lineage>
        <taxon>Eukaryota</taxon>
        <taxon>Fungi</taxon>
        <taxon>Dikarya</taxon>
        <taxon>Ascomycota</taxon>
        <taxon>Pezizomycotina</taxon>
        <taxon>Sordariomycetes</taxon>
        <taxon>Sordariomycetidae</taxon>
        <taxon>Sordariales</taxon>
        <taxon>Chaetomiaceae</taxon>
        <taxon>Thermochaetoides</taxon>
    </lineage>
</organism>
<evidence type="ECO:0000256" key="1">
    <source>
        <dbReference type="SAM" id="MobiDB-lite"/>
    </source>
</evidence>
<accession>G0SA03</accession>
<feature type="region of interest" description="Disordered" evidence="1">
    <location>
        <begin position="603"/>
        <end position="655"/>
    </location>
</feature>
<feature type="region of interest" description="Disordered" evidence="1">
    <location>
        <begin position="18"/>
        <end position="100"/>
    </location>
</feature>
<feature type="region of interest" description="Disordered" evidence="1">
    <location>
        <begin position="667"/>
        <end position="688"/>
    </location>
</feature>
<dbReference type="EMBL" id="GL988043">
    <property type="protein sequence ID" value="EGS19575.1"/>
    <property type="molecule type" value="Genomic_DNA"/>
</dbReference>
<dbReference type="KEGG" id="cthr:CTHT_0040530"/>
<feature type="region of interest" description="Disordered" evidence="1">
    <location>
        <begin position="444"/>
        <end position="485"/>
    </location>
</feature>
<feature type="region of interest" description="Disordered" evidence="1">
    <location>
        <begin position="514"/>
        <end position="537"/>
    </location>
</feature>